<accession>A0A1I2S810</accession>
<evidence type="ECO:0000313" key="2">
    <source>
        <dbReference type="Proteomes" id="UP000199642"/>
    </source>
</evidence>
<dbReference type="Proteomes" id="UP000199642">
    <property type="component" value="Unassembled WGS sequence"/>
</dbReference>
<keyword evidence="2" id="KW-1185">Reference proteome</keyword>
<dbReference type="AlphaFoldDB" id="A0A1I2S810"/>
<dbReference type="STRING" id="435880.SAMN04487988_10497"/>
<gene>
    <name evidence="1" type="ORF">SAMN04487988_10497</name>
</gene>
<organism evidence="1 2">
    <name type="scientific">Algoriphagus hitonicola</name>
    <dbReference type="NCBI Taxonomy" id="435880"/>
    <lineage>
        <taxon>Bacteria</taxon>
        <taxon>Pseudomonadati</taxon>
        <taxon>Bacteroidota</taxon>
        <taxon>Cytophagia</taxon>
        <taxon>Cytophagales</taxon>
        <taxon>Cyclobacteriaceae</taxon>
        <taxon>Algoriphagus</taxon>
    </lineage>
</organism>
<protein>
    <submittedName>
        <fullName evidence="1">Uncharacterized protein</fullName>
    </submittedName>
</protein>
<evidence type="ECO:0000313" key="1">
    <source>
        <dbReference type="EMBL" id="SFG47027.1"/>
    </source>
</evidence>
<dbReference type="EMBL" id="FOPC01000004">
    <property type="protein sequence ID" value="SFG47027.1"/>
    <property type="molecule type" value="Genomic_DNA"/>
</dbReference>
<name>A0A1I2S810_9BACT</name>
<reference evidence="2" key="1">
    <citation type="submission" date="2016-10" db="EMBL/GenBank/DDBJ databases">
        <authorList>
            <person name="Varghese N."/>
            <person name="Submissions S."/>
        </authorList>
    </citation>
    <scope>NUCLEOTIDE SEQUENCE [LARGE SCALE GENOMIC DNA]</scope>
    <source>
        <strain evidence="2">DSM 19315</strain>
    </source>
</reference>
<sequence>MFNFAFCVLEYNFMQHDISKMIFSLTQVTMLNSNYYLDLQMIKISQ</sequence>
<proteinExistence type="predicted"/>